<dbReference type="SUPFAM" id="SSF140736">
    <property type="entry name" value="Rv1873-like"/>
    <property type="match status" value="1"/>
</dbReference>
<dbReference type="RefSeq" id="WP_270917276.1">
    <property type="nucleotide sequence ID" value="NZ_CP127247.1"/>
</dbReference>
<dbReference type="PIRSF" id="PIRSF008546">
    <property type="entry name" value="UCP008546"/>
    <property type="match status" value="1"/>
</dbReference>
<dbReference type="EMBL" id="CP127247">
    <property type="protein sequence ID" value="WIY26834.1"/>
    <property type="molecule type" value="Genomic_DNA"/>
</dbReference>
<protein>
    <submittedName>
        <fullName evidence="1">DUF1810 domain-containing protein</fullName>
    </submittedName>
</protein>
<sequence length="145" mass="16240">MEEDDFSDELEMFIEAQDTVWNDVLAELKIGQKTNHWMWFVFPQLAELGESHMAQLYGIEDLTEAAAYLAHPELNRRLIEVSRLLLTHPGIPADQILGATDAKKLCSSMTLFAAVPGAAAEFHQVLDAFFDGEFCPATVKILSDR</sequence>
<dbReference type="AlphaFoldDB" id="A0A9Y2P5X8"/>
<dbReference type="Pfam" id="PF08837">
    <property type="entry name" value="DUF1810"/>
    <property type="match status" value="1"/>
</dbReference>
<dbReference type="KEGG" id="ppso:QPJ95_07945"/>
<reference evidence="1 2" key="1">
    <citation type="submission" date="2023-06" db="EMBL/GenBank/DDBJ databases">
        <title>Parasedimentitalea psychrophila sp. nov., a psychrophilic bacterium isolated from deep-sea sediment.</title>
        <authorList>
            <person name="Li A."/>
        </authorList>
    </citation>
    <scope>NUCLEOTIDE SEQUENCE [LARGE SCALE GENOMIC DNA]</scope>
    <source>
        <strain evidence="1 2">QS115</strain>
    </source>
</reference>
<proteinExistence type="predicted"/>
<dbReference type="InterPro" id="IPR014937">
    <property type="entry name" value="DUF1810"/>
</dbReference>
<organism evidence="1 2">
    <name type="scientific">Parasedimentitalea psychrophila</name>
    <dbReference type="NCBI Taxonomy" id="2997337"/>
    <lineage>
        <taxon>Bacteria</taxon>
        <taxon>Pseudomonadati</taxon>
        <taxon>Pseudomonadota</taxon>
        <taxon>Alphaproteobacteria</taxon>
        <taxon>Rhodobacterales</taxon>
        <taxon>Paracoccaceae</taxon>
        <taxon>Parasedimentitalea</taxon>
    </lineage>
</organism>
<gene>
    <name evidence="1" type="ORF">QPJ95_07945</name>
</gene>
<name>A0A9Y2P5X8_9RHOB</name>
<dbReference type="Proteomes" id="UP001238334">
    <property type="component" value="Chromosome"/>
</dbReference>
<dbReference type="InterPro" id="IPR036287">
    <property type="entry name" value="Rv1873-like_sf"/>
</dbReference>
<evidence type="ECO:0000313" key="1">
    <source>
        <dbReference type="EMBL" id="WIY26834.1"/>
    </source>
</evidence>
<evidence type="ECO:0000313" key="2">
    <source>
        <dbReference type="Proteomes" id="UP001238334"/>
    </source>
</evidence>
<accession>A0A9Y2P5X8</accession>
<dbReference type="Gene3D" id="1.25.40.380">
    <property type="entry name" value="Protein of unknown function DUF1810"/>
    <property type="match status" value="1"/>
</dbReference>
<keyword evidence="2" id="KW-1185">Reference proteome</keyword>